<reference evidence="2 3" key="1">
    <citation type="journal article" date="2020" name="Cell">
        <title>Large-Scale Comparative Analyses of Tick Genomes Elucidate Their Genetic Diversity and Vector Capacities.</title>
        <authorList>
            <consortium name="Tick Genome and Microbiome Consortium (TIGMIC)"/>
            <person name="Jia N."/>
            <person name="Wang J."/>
            <person name="Shi W."/>
            <person name="Du L."/>
            <person name="Sun Y."/>
            <person name="Zhan W."/>
            <person name="Jiang J.F."/>
            <person name="Wang Q."/>
            <person name="Zhang B."/>
            <person name="Ji P."/>
            <person name="Bell-Sakyi L."/>
            <person name="Cui X.M."/>
            <person name="Yuan T.T."/>
            <person name="Jiang B.G."/>
            <person name="Yang W.F."/>
            <person name="Lam T.T."/>
            <person name="Chang Q.C."/>
            <person name="Ding S.J."/>
            <person name="Wang X.J."/>
            <person name="Zhu J.G."/>
            <person name="Ruan X.D."/>
            <person name="Zhao L."/>
            <person name="Wei J.T."/>
            <person name="Ye R.Z."/>
            <person name="Que T.C."/>
            <person name="Du C.H."/>
            <person name="Zhou Y.H."/>
            <person name="Cheng J.X."/>
            <person name="Dai P.F."/>
            <person name="Guo W.B."/>
            <person name="Han X.H."/>
            <person name="Huang E.J."/>
            <person name="Li L.F."/>
            <person name="Wei W."/>
            <person name="Gao Y.C."/>
            <person name="Liu J.Z."/>
            <person name="Shao H.Z."/>
            <person name="Wang X."/>
            <person name="Wang C.C."/>
            <person name="Yang T.C."/>
            <person name="Huo Q.B."/>
            <person name="Li W."/>
            <person name="Chen H.Y."/>
            <person name="Chen S.E."/>
            <person name="Zhou L.G."/>
            <person name="Ni X.B."/>
            <person name="Tian J.H."/>
            <person name="Sheng Y."/>
            <person name="Liu T."/>
            <person name="Pan Y.S."/>
            <person name="Xia L.Y."/>
            <person name="Li J."/>
            <person name="Zhao F."/>
            <person name="Cao W.C."/>
        </authorList>
    </citation>
    <scope>NUCLEOTIDE SEQUENCE [LARGE SCALE GENOMIC DNA]</scope>
    <source>
        <strain evidence="2">HaeL-2018</strain>
    </source>
</reference>
<sequence>MTRGELIRNAVGWKTKRELARNRNCDGPAHTRATTVVTDSQQACRHFQAGTVHTAARAMLLHHPPQRQIQIIWIQAHLGVKGNKTAHDLAREMTCRTRSEENAASERFTPLLTYTEITQHLRPARRALSPSHQHLSIEQAHHYHRRVTSWEGPWSERRTAGTPKTEPFTSRFAAPSRSPVVCAKGSENRSGE</sequence>
<evidence type="ECO:0000256" key="1">
    <source>
        <dbReference type="SAM" id="MobiDB-lite"/>
    </source>
</evidence>
<dbReference type="Proteomes" id="UP000821853">
    <property type="component" value="Chromosome 9"/>
</dbReference>
<feature type="region of interest" description="Disordered" evidence="1">
    <location>
        <begin position="154"/>
        <end position="192"/>
    </location>
</feature>
<dbReference type="AlphaFoldDB" id="A0A9J6H0D0"/>
<accession>A0A9J6H0D0</accession>
<protein>
    <recommendedName>
        <fullName evidence="4">RNase H type-1 domain-containing protein</fullName>
    </recommendedName>
</protein>
<evidence type="ECO:0008006" key="4">
    <source>
        <dbReference type="Google" id="ProtNLM"/>
    </source>
</evidence>
<comment type="caution">
    <text evidence="2">The sequence shown here is derived from an EMBL/GenBank/DDBJ whole genome shotgun (WGS) entry which is preliminary data.</text>
</comment>
<dbReference type="GO" id="GO:0003676">
    <property type="term" value="F:nucleic acid binding"/>
    <property type="evidence" value="ECO:0007669"/>
    <property type="project" value="InterPro"/>
</dbReference>
<dbReference type="Gene3D" id="3.30.420.10">
    <property type="entry name" value="Ribonuclease H-like superfamily/Ribonuclease H"/>
    <property type="match status" value="1"/>
</dbReference>
<gene>
    <name evidence="2" type="ORF">HPB48_020819</name>
</gene>
<dbReference type="EMBL" id="JABSTR010000011">
    <property type="protein sequence ID" value="KAH9381162.1"/>
    <property type="molecule type" value="Genomic_DNA"/>
</dbReference>
<dbReference type="SUPFAM" id="SSF53098">
    <property type="entry name" value="Ribonuclease H-like"/>
    <property type="match status" value="1"/>
</dbReference>
<dbReference type="InterPro" id="IPR012337">
    <property type="entry name" value="RNaseH-like_sf"/>
</dbReference>
<keyword evidence="3" id="KW-1185">Reference proteome</keyword>
<dbReference type="InterPro" id="IPR036397">
    <property type="entry name" value="RNaseH_sf"/>
</dbReference>
<proteinExistence type="predicted"/>
<dbReference type="VEuPathDB" id="VectorBase:HLOH_045478"/>
<name>A0A9J6H0D0_HAELO</name>
<evidence type="ECO:0000313" key="2">
    <source>
        <dbReference type="EMBL" id="KAH9381162.1"/>
    </source>
</evidence>
<organism evidence="2 3">
    <name type="scientific">Haemaphysalis longicornis</name>
    <name type="common">Bush tick</name>
    <dbReference type="NCBI Taxonomy" id="44386"/>
    <lineage>
        <taxon>Eukaryota</taxon>
        <taxon>Metazoa</taxon>
        <taxon>Ecdysozoa</taxon>
        <taxon>Arthropoda</taxon>
        <taxon>Chelicerata</taxon>
        <taxon>Arachnida</taxon>
        <taxon>Acari</taxon>
        <taxon>Parasitiformes</taxon>
        <taxon>Ixodida</taxon>
        <taxon>Ixodoidea</taxon>
        <taxon>Ixodidae</taxon>
        <taxon>Haemaphysalinae</taxon>
        <taxon>Haemaphysalis</taxon>
    </lineage>
</organism>
<evidence type="ECO:0000313" key="3">
    <source>
        <dbReference type="Proteomes" id="UP000821853"/>
    </source>
</evidence>